<feature type="transmembrane region" description="Helical" evidence="1">
    <location>
        <begin position="301"/>
        <end position="322"/>
    </location>
</feature>
<dbReference type="EMBL" id="LBYB01000001">
    <property type="protein sequence ID" value="KKR42708.1"/>
    <property type="molecule type" value="Genomic_DNA"/>
</dbReference>
<feature type="transmembrane region" description="Helical" evidence="1">
    <location>
        <begin position="203"/>
        <end position="222"/>
    </location>
</feature>
<feature type="transmembrane region" description="Helical" evidence="1">
    <location>
        <begin position="328"/>
        <end position="345"/>
    </location>
</feature>
<feature type="transmembrane region" description="Helical" evidence="1">
    <location>
        <begin position="352"/>
        <end position="371"/>
    </location>
</feature>
<dbReference type="InterPro" id="IPR038731">
    <property type="entry name" value="RgtA/B/C-like"/>
</dbReference>
<name>A0A0G0QRE6_9BACT</name>
<feature type="transmembrane region" description="Helical" evidence="1">
    <location>
        <begin position="139"/>
        <end position="156"/>
    </location>
</feature>
<evidence type="ECO:0000313" key="3">
    <source>
        <dbReference type="EMBL" id="KKR42708.1"/>
    </source>
</evidence>
<keyword evidence="1" id="KW-0812">Transmembrane</keyword>
<feature type="transmembrane region" description="Helical" evidence="1">
    <location>
        <begin position="168"/>
        <end position="197"/>
    </location>
</feature>
<keyword evidence="1" id="KW-1133">Transmembrane helix</keyword>
<evidence type="ECO:0000256" key="1">
    <source>
        <dbReference type="SAM" id="Phobius"/>
    </source>
</evidence>
<proteinExistence type="predicted"/>
<feature type="transmembrane region" description="Helical" evidence="1">
    <location>
        <begin position="5"/>
        <end position="26"/>
    </location>
</feature>
<sequence length="521" mass="61060">MIKRYLKYLILIPIIFNIFLASRWVIDGNIFFHTDIARDFLLMEDIVENKNLTLLGPRSGAIPGLFHGPFWLYLNIPAFIAGEGDPVFVGWFWVILYILSLVFIYYAGRKMFGREEGMLAALLLSSVTILHVRSLFNPYGALLLSPLFFYFFISYLKDFKIKNLVLSFLILGFIIQFQMAFGVPILLLLMPYLIYYLIKNKKIIHLVSSAVLIIPLSSFLIFDLRNQFIQLKSLSSYVLGSQSHGKLSLDWFQLLTMRIKESAVDGLGAITQNNLYLTILLIFVFILGIFRIYKKGKDSKVVTFVNVFLFFYFGFWFFTIFFKGPVWNYYYLPFIPLIILFFVLLKRAVNKIIFYSIFILVYSFNLYTAFLDIGTYNPDASKSDVSTWKFNKLVAQKVFDSRENEFGYFIFTPDLYGYSPRYALNYYQKKILEKKVYPYEKKTVTYLVIAPAPEYGKDPNSLWYQKNTNSGIWRSNDIRISKDPDFKFVFENGFVIEKYNLSDEETKLAPNPYLIKDIFFR</sequence>
<dbReference type="Pfam" id="PF13231">
    <property type="entry name" value="PMT_2"/>
    <property type="match status" value="1"/>
</dbReference>
<protein>
    <recommendedName>
        <fullName evidence="2">Glycosyltransferase RgtA/B/C/D-like domain-containing protein</fullName>
    </recommendedName>
</protein>
<comment type="caution">
    <text evidence="3">The sequence shown here is derived from an EMBL/GenBank/DDBJ whole genome shotgun (WGS) entry which is preliminary data.</text>
</comment>
<accession>A0A0G0QRE6</accession>
<evidence type="ECO:0000313" key="4">
    <source>
        <dbReference type="Proteomes" id="UP000034881"/>
    </source>
</evidence>
<organism evidence="3 4">
    <name type="scientific">Candidatus Daviesbacteria bacterium GW2011_GWC2_40_12</name>
    <dbReference type="NCBI Taxonomy" id="1618431"/>
    <lineage>
        <taxon>Bacteria</taxon>
        <taxon>Candidatus Daviesiibacteriota</taxon>
    </lineage>
</organism>
<reference evidence="3 4" key="1">
    <citation type="journal article" date="2015" name="Nature">
        <title>rRNA introns, odd ribosomes, and small enigmatic genomes across a large radiation of phyla.</title>
        <authorList>
            <person name="Brown C.T."/>
            <person name="Hug L.A."/>
            <person name="Thomas B.C."/>
            <person name="Sharon I."/>
            <person name="Castelle C.J."/>
            <person name="Singh A."/>
            <person name="Wilkins M.J."/>
            <person name="Williams K.H."/>
            <person name="Banfield J.F."/>
        </authorList>
    </citation>
    <scope>NUCLEOTIDE SEQUENCE [LARGE SCALE GENOMIC DNA]</scope>
</reference>
<gene>
    <name evidence="3" type="ORF">UT77_C0001G0159</name>
</gene>
<keyword evidence="1" id="KW-0472">Membrane</keyword>
<feature type="transmembrane region" description="Helical" evidence="1">
    <location>
        <begin position="88"/>
        <end position="108"/>
    </location>
</feature>
<dbReference type="AlphaFoldDB" id="A0A0G0QRE6"/>
<feature type="transmembrane region" description="Helical" evidence="1">
    <location>
        <begin position="275"/>
        <end position="294"/>
    </location>
</feature>
<feature type="domain" description="Glycosyltransferase RgtA/B/C/D-like" evidence="2">
    <location>
        <begin position="89"/>
        <end position="221"/>
    </location>
</feature>
<dbReference type="Proteomes" id="UP000034881">
    <property type="component" value="Unassembled WGS sequence"/>
</dbReference>
<evidence type="ECO:0000259" key="2">
    <source>
        <dbReference type="Pfam" id="PF13231"/>
    </source>
</evidence>